<keyword evidence="1 2" id="KW-0238">DNA-binding</keyword>
<dbReference type="Proteomes" id="UP001211044">
    <property type="component" value="Chromosome"/>
</dbReference>
<dbReference type="PROSITE" id="PS50977">
    <property type="entry name" value="HTH_TETR_2"/>
    <property type="match status" value="1"/>
</dbReference>
<gene>
    <name evidence="4" type="ORF">PIG85_00640</name>
</gene>
<proteinExistence type="predicted"/>
<evidence type="ECO:0000259" key="3">
    <source>
        <dbReference type="PROSITE" id="PS50977"/>
    </source>
</evidence>
<sequence>MNVRRMPRTASSSRDAILAAIDATIEGGELSELTATGLARKAGVSRRTIFNHFASLDEAVVEHCAQVFSALGNAILERDTNPETATVADLFHNTANALVEADLPEQIAYFDQVINSFSSRQEKTNQLFGQVFGQLSYAFQTGLQQKYPNISVLDIRLTVGSLFLAVSLCAREWVPKYSPVPGHLSRKAREDWQENLQHAFARLESGLGR</sequence>
<dbReference type="Gene3D" id="1.10.357.10">
    <property type="entry name" value="Tetracycline Repressor, domain 2"/>
    <property type="match status" value="1"/>
</dbReference>
<evidence type="ECO:0000313" key="4">
    <source>
        <dbReference type="EMBL" id="WCE46185.1"/>
    </source>
</evidence>
<feature type="domain" description="HTH tetR-type" evidence="3">
    <location>
        <begin position="11"/>
        <end position="71"/>
    </location>
</feature>
<dbReference type="RefSeq" id="WP_141740519.1">
    <property type="nucleotide sequence ID" value="NZ_CP116394.1"/>
</dbReference>
<dbReference type="AlphaFoldDB" id="A0AB38XPD8"/>
<dbReference type="EMBL" id="CP116394">
    <property type="protein sequence ID" value="WCE46185.1"/>
    <property type="molecule type" value="Genomic_DNA"/>
</dbReference>
<dbReference type="SUPFAM" id="SSF46689">
    <property type="entry name" value="Homeodomain-like"/>
    <property type="match status" value="1"/>
</dbReference>
<reference evidence="4" key="1">
    <citation type="submission" date="2023-01" db="EMBL/GenBank/DDBJ databases">
        <title>Comparative Genomic Analysis of the Clinically-Derived Winkia Strain NY0527 Provides Evidence into the Taxonomic Reassignment of Winkia neuii and Characterizes Their Virulence Traits.</title>
        <authorList>
            <person name="Cai X."/>
            <person name="Peng Y."/>
            <person name="Li M."/>
            <person name="Qiu Y."/>
            <person name="Wang Y."/>
            <person name="Xu L."/>
            <person name="Hou Q."/>
        </authorList>
    </citation>
    <scope>NUCLEOTIDE SEQUENCE</scope>
    <source>
        <strain evidence="4">NY0527</strain>
    </source>
</reference>
<evidence type="ECO:0000256" key="1">
    <source>
        <dbReference type="ARBA" id="ARBA00023125"/>
    </source>
</evidence>
<accession>A0AB38XPD8</accession>
<name>A0AB38XPD8_9ACTO</name>
<dbReference type="InterPro" id="IPR009057">
    <property type="entry name" value="Homeodomain-like_sf"/>
</dbReference>
<dbReference type="InterPro" id="IPR001647">
    <property type="entry name" value="HTH_TetR"/>
</dbReference>
<organism evidence="4 5">
    <name type="scientific">Winkia neuii subsp. anitrata</name>
    <dbReference type="NCBI Taxonomy" id="29318"/>
    <lineage>
        <taxon>Bacteria</taxon>
        <taxon>Bacillati</taxon>
        <taxon>Actinomycetota</taxon>
        <taxon>Actinomycetes</taxon>
        <taxon>Actinomycetales</taxon>
        <taxon>Actinomycetaceae</taxon>
        <taxon>Winkia</taxon>
    </lineage>
</organism>
<protein>
    <submittedName>
        <fullName evidence="4">TetR/AcrR family transcriptional regulator</fullName>
    </submittedName>
</protein>
<evidence type="ECO:0000256" key="2">
    <source>
        <dbReference type="PROSITE-ProRule" id="PRU00335"/>
    </source>
</evidence>
<dbReference type="GO" id="GO:0003677">
    <property type="term" value="F:DNA binding"/>
    <property type="evidence" value="ECO:0007669"/>
    <property type="project" value="UniProtKB-UniRule"/>
</dbReference>
<dbReference type="KEGG" id="wne:PIG85_00640"/>
<feature type="DNA-binding region" description="H-T-H motif" evidence="2">
    <location>
        <begin position="34"/>
        <end position="53"/>
    </location>
</feature>
<evidence type="ECO:0000313" key="5">
    <source>
        <dbReference type="Proteomes" id="UP001211044"/>
    </source>
</evidence>